<dbReference type="CDD" id="cd06261">
    <property type="entry name" value="TM_PBP2"/>
    <property type="match status" value="1"/>
</dbReference>
<evidence type="ECO:0000256" key="5">
    <source>
        <dbReference type="ARBA" id="ARBA00022519"/>
    </source>
</evidence>
<dbReference type="InterPro" id="IPR000515">
    <property type="entry name" value="MetI-like"/>
</dbReference>
<feature type="domain" description="ABC transmembrane type-1" evidence="10">
    <location>
        <begin position="15"/>
        <end position="215"/>
    </location>
</feature>
<evidence type="ECO:0000256" key="1">
    <source>
        <dbReference type="ARBA" id="ARBA00004429"/>
    </source>
</evidence>
<dbReference type="PANTHER" id="PTHR30133:SF2">
    <property type="entry name" value="ARGININE ABC TRANSPORTER PERMEASE PROTEIN ARTQ"/>
    <property type="match status" value="1"/>
</dbReference>
<feature type="transmembrane region" description="Helical" evidence="9">
    <location>
        <begin position="61"/>
        <end position="81"/>
    </location>
</feature>
<sequence length="232" mass="24803">MPDLHGFSDQLLLGLWMTVRLALSALGLGLVLGLAGAAAMSAPMAPVRWIAHGYTTIIRGIPELLVVLLIYFGSSVVLMAALRPFGYTGYIELSPFVAGSIALGLTFGGYASEVFRGAFQAVPPGQGEAARALGMGRIHIFFRIVLPQGWRIALPGLGNLFLVLMKDTALVSVIGLEEIMRKAQFAVGATKEPFTFYLAAAFLYLGLTIVSMAGLAWMEKRANRGMPRARAS</sequence>
<accession>A0A1G7GBY8</accession>
<feature type="transmembrane region" description="Helical" evidence="9">
    <location>
        <begin position="152"/>
        <end position="176"/>
    </location>
</feature>
<dbReference type="RefSeq" id="WP_092787629.1">
    <property type="nucleotide sequence ID" value="NZ_FNAP01000014.1"/>
</dbReference>
<dbReference type="InterPro" id="IPR010065">
    <property type="entry name" value="AA_ABC_transptr_permease_3TM"/>
</dbReference>
<proteinExistence type="inferred from homology"/>
<gene>
    <name evidence="11" type="ORF">SAMN05421720_11426</name>
</gene>
<feature type="transmembrane region" description="Helical" evidence="9">
    <location>
        <begin position="20"/>
        <end position="40"/>
    </location>
</feature>
<dbReference type="Gene3D" id="1.10.3720.10">
    <property type="entry name" value="MetI-like"/>
    <property type="match status" value="1"/>
</dbReference>
<feature type="transmembrane region" description="Helical" evidence="9">
    <location>
        <begin position="93"/>
        <end position="111"/>
    </location>
</feature>
<dbReference type="GO" id="GO:0043190">
    <property type="term" value="C:ATP-binding cassette (ABC) transporter complex"/>
    <property type="evidence" value="ECO:0007669"/>
    <property type="project" value="InterPro"/>
</dbReference>
<evidence type="ECO:0000313" key="11">
    <source>
        <dbReference type="EMBL" id="SDE85621.1"/>
    </source>
</evidence>
<dbReference type="Proteomes" id="UP000199412">
    <property type="component" value="Unassembled WGS sequence"/>
</dbReference>
<keyword evidence="7 9" id="KW-1133">Transmembrane helix</keyword>
<dbReference type="PROSITE" id="PS50928">
    <property type="entry name" value="ABC_TM1"/>
    <property type="match status" value="1"/>
</dbReference>
<keyword evidence="3 9" id="KW-0813">Transport</keyword>
<evidence type="ECO:0000256" key="7">
    <source>
        <dbReference type="ARBA" id="ARBA00022989"/>
    </source>
</evidence>
<evidence type="ECO:0000256" key="2">
    <source>
        <dbReference type="ARBA" id="ARBA00010072"/>
    </source>
</evidence>
<name>A0A1G7GBY8_9PROT</name>
<keyword evidence="6 9" id="KW-0812">Transmembrane</keyword>
<dbReference type="PANTHER" id="PTHR30133">
    <property type="entry name" value="CATIONIC AMINO ACID TRANSPORTER, MEMBRANE COMPONENT"/>
    <property type="match status" value="1"/>
</dbReference>
<protein>
    <submittedName>
        <fullName evidence="11">Polar amino acid transport system permease protein</fullName>
    </submittedName>
</protein>
<evidence type="ECO:0000256" key="8">
    <source>
        <dbReference type="ARBA" id="ARBA00023136"/>
    </source>
</evidence>
<keyword evidence="5" id="KW-0997">Cell inner membrane</keyword>
<dbReference type="InterPro" id="IPR051613">
    <property type="entry name" value="ABC_transp_permease_HisMQ"/>
</dbReference>
<comment type="subcellular location">
    <subcellularLocation>
        <location evidence="1">Cell inner membrane</location>
        <topology evidence="1">Multi-pass membrane protein</topology>
    </subcellularLocation>
    <subcellularLocation>
        <location evidence="9">Cell membrane</location>
        <topology evidence="9">Multi-pass membrane protein</topology>
    </subcellularLocation>
</comment>
<dbReference type="Pfam" id="PF00528">
    <property type="entry name" value="BPD_transp_1"/>
    <property type="match status" value="1"/>
</dbReference>
<evidence type="ECO:0000313" key="12">
    <source>
        <dbReference type="Proteomes" id="UP000199412"/>
    </source>
</evidence>
<feature type="transmembrane region" description="Helical" evidence="9">
    <location>
        <begin position="196"/>
        <end position="218"/>
    </location>
</feature>
<dbReference type="EMBL" id="FNAP01000014">
    <property type="protein sequence ID" value="SDE85621.1"/>
    <property type="molecule type" value="Genomic_DNA"/>
</dbReference>
<evidence type="ECO:0000256" key="3">
    <source>
        <dbReference type="ARBA" id="ARBA00022448"/>
    </source>
</evidence>
<dbReference type="InterPro" id="IPR035906">
    <property type="entry name" value="MetI-like_sf"/>
</dbReference>
<dbReference type="AlphaFoldDB" id="A0A1G7GBY8"/>
<evidence type="ECO:0000256" key="4">
    <source>
        <dbReference type="ARBA" id="ARBA00022475"/>
    </source>
</evidence>
<keyword evidence="12" id="KW-1185">Reference proteome</keyword>
<evidence type="ECO:0000259" key="10">
    <source>
        <dbReference type="PROSITE" id="PS50928"/>
    </source>
</evidence>
<comment type="similarity">
    <text evidence="2">Belongs to the binding-protein-dependent transport system permease family. HisMQ subfamily.</text>
</comment>
<dbReference type="SUPFAM" id="SSF161098">
    <property type="entry name" value="MetI-like"/>
    <property type="match status" value="1"/>
</dbReference>
<dbReference type="STRING" id="69960.SAMN05421720_11426"/>
<keyword evidence="8 9" id="KW-0472">Membrane</keyword>
<organism evidence="11 12">
    <name type="scientific">Rhodospira trueperi</name>
    <dbReference type="NCBI Taxonomy" id="69960"/>
    <lineage>
        <taxon>Bacteria</taxon>
        <taxon>Pseudomonadati</taxon>
        <taxon>Pseudomonadota</taxon>
        <taxon>Alphaproteobacteria</taxon>
        <taxon>Rhodospirillales</taxon>
        <taxon>Rhodospirillaceae</taxon>
        <taxon>Rhodospira</taxon>
    </lineage>
</organism>
<evidence type="ECO:0000256" key="6">
    <source>
        <dbReference type="ARBA" id="ARBA00022692"/>
    </source>
</evidence>
<reference evidence="11 12" key="1">
    <citation type="submission" date="2016-10" db="EMBL/GenBank/DDBJ databases">
        <authorList>
            <person name="de Groot N.N."/>
        </authorList>
    </citation>
    <scope>NUCLEOTIDE SEQUENCE [LARGE SCALE GENOMIC DNA]</scope>
    <source>
        <strain evidence="11 12">ATCC 700224</strain>
    </source>
</reference>
<dbReference type="NCBIfam" id="TIGR01726">
    <property type="entry name" value="HEQRo_perm_3TM"/>
    <property type="match status" value="1"/>
</dbReference>
<keyword evidence="4" id="KW-1003">Cell membrane</keyword>
<dbReference type="OrthoDB" id="9815029at2"/>
<dbReference type="GO" id="GO:0022857">
    <property type="term" value="F:transmembrane transporter activity"/>
    <property type="evidence" value="ECO:0007669"/>
    <property type="project" value="InterPro"/>
</dbReference>
<evidence type="ECO:0000256" key="9">
    <source>
        <dbReference type="RuleBase" id="RU363032"/>
    </source>
</evidence>